<keyword evidence="5" id="KW-0411">Iron-sulfur</keyword>
<keyword evidence="1" id="KW-0001">2Fe-2S</keyword>
<dbReference type="InterPro" id="IPR036922">
    <property type="entry name" value="Rieske_2Fe-2S_sf"/>
</dbReference>
<evidence type="ECO:0000256" key="4">
    <source>
        <dbReference type="ARBA" id="ARBA00023004"/>
    </source>
</evidence>
<dbReference type="InterPro" id="IPR050584">
    <property type="entry name" value="Cholesterol_7-desaturase"/>
</dbReference>
<dbReference type="SUPFAM" id="SSF55961">
    <property type="entry name" value="Bet v1-like"/>
    <property type="match status" value="1"/>
</dbReference>
<keyword evidence="2" id="KW-0479">Metal-binding</keyword>
<dbReference type="RefSeq" id="WP_099517951.1">
    <property type="nucleotide sequence ID" value="NZ_CP016808.1"/>
</dbReference>
<dbReference type="Pfam" id="PF00355">
    <property type="entry name" value="Rieske"/>
    <property type="match status" value="1"/>
</dbReference>
<dbReference type="GO" id="GO:0005506">
    <property type="term" value="F:iron ion binding"/>
    <property type="evidence" value="ECO:0007669"/>
    <property type="project" value="InterPro"/>
</dbReference>
<evidence type="ECO:0000256" key="3">
    <source>
        <dbReference type="ARBA" id="ARBA00023002"/>
    </source>
</evidence>
<dbReference type="Gene3D" id="3.90.380.10">
    <property type="entry name" value="Naphthalene 1,2-dioxygenase Alpha Subunit, Chain A, domain 1"/>
    <property type="match status" value="1"/>
</dbReference>
<dbReference type="Gene3D" id="2.102.10.10">
    <property type="entry name" value="Rieske [2Fe-2S] iron-sulphur domain"/>
    <property type="match status" value="1"/>
</dbReference>
<dbReference type="InterPro" id="IPR017941">
    <property type="entry name" value="Rieske_2Fe-2S"/>
</dbReference>
<dbReference type="GO" id="GO:0051537">
    <property type="term" value="F:2 iron, 2 sulfur cluster binding"/>
    <property type="evidence" value="ECO:0007669"/>
    <property type="project" value="UniProtKB-KW"/>
</dbReference>
<dbReference type="PROSITE" id="PS51296">
    <property type="entry name" value="RIESKE"/>
    <property type="match status" value="1"/>
</dbReference>
<evidence type="ECO:0000256" key="1">
    <source>
        <dbReference type="ARBA" id="ARBA00022714"/>
    </source>
</evidence>
<dbReference type="InterPro" id="IPR044043">
    <property type="entry name" value="VanA_C_cat"/>
</dbReference>
<dbReference type="InterPro" id="IPR015881">
    <property type="entry name" value="ARHD_Rieske_2Fe_2S"/>
</dbReference>
<dbReference type="AlphaFoldDB" id="A0A1B2DG32"/>
<dbReference type="SUPFAM" id="SSF50022">
    <property type="entry name" value="ISP domain"/>
    <property type="match status" value="1"/>
</dbReference>
<dbReference type="EMBL" id="CP016808">
    <property type="protein sequence ID" value="ANY66670.1"/>
    <property type="molecule type" value="Genomic_DNA"/>
</dbReference>
<protein>
    <submittedName>
        <fullName evidence="7">(2Fe-2S)-binding protein</fullName>
    </submittedName>
</protein>
<gene>
    <name evidence="7" type="ORF">BBD42_09505</name>
</gene>
<sequence>MKEDYLYNEWHCVYLAADLQEEPKQIFILGERVVIYRTSAGVHAFKDLCIHRGAALSLGKVRDERLVCPYHAWEYNTAGECEKIPALPCGKTIPSKAKATVYHCKEHIGFIWVNIGDESTPVVSFPEYAQAEYRTITAGPYHIQANAPRVIENFLDIAHLMFVHEGMLGDAEHAEIPAFDLDFIDGRYITSEIPIYQPNPDGRSRGGYSDYVYEILSPMTARFKKKAQDSKQEFSFFMSVVQEKEEQTKVFMLHARNYELDQSDEPYIQFLNIVMQQDIDVIESQKPELLPLDLQEEMHLKSDALSIAYRRWLRKLGVAAGIS</sequence>
<reference evidence="7" key="1">
    <citation type="submission" date="2016-08" db="EMBL/GenBank/DDBJ databases">
        <title>Complete Genome Seqeunce of Paenibacillus sp. BIHB 4019 from tea rhizoplane.</title>
        <authorList>
            <person name="Thakur R."/>
            <person name="Swarnkar M.K."/>
            <person name="Gulati A."/>
        </authorList>
    </citation>
    <scope>NUCLEOTIDE SEQUENCE [LARGE SCALE GENOMIC DNA]</scope>
    <source>
        <strain evidence="7">BIHB4019</strain>
    </source>
</reference>
<name>A0A1B2DG32_9BACL</name>
<dbReference type="PANTHER" id="PTHR21266">
    <property type="entry name" value="IRON-SULFUR DOMAIN CONTAINING PROTEIN"/>
    <property type="match status" value="1"/>
</dbReference>
<dbReference type="GO" id="GO:0004497">
    <property type="term" value="F:monooxygenase activity"/>
    <property type="evidence" value="ECO:0007669"/>
    <property type="project" value="UniProtKB-ARBA"/>
</dbReference>
<proteinExistence type="predicted"/>
<dbReference type="GO" id="GO:0016705">
    <property type="term" value="F:oxidoreductase activity, acting on paired donors, with incorporation or reduction of molecular oxygen"/>
    <property type="evidence" value="ECO:0007669"/>
    <property type="project" value="UniProtKB-ARBA"/>
</dbReference>
<feature type="domain" description="Rieske" evidence="6">
    <location>
        <begin position="10"/>
        <end position="113"/>
    </location>
</feature>
<dbReference type="Pfam" id="PF19112">
    <property type="entry name" value="VanA_C"/>
    <property type="match status" value="1"/>
</dbReference>
<dbReference type="CDD" id="cd03469">
    <property type="entry name" value="Rieske_RO_Alpha_N"/>
    <property type="match status" value="1"/>
</dbReference>
<accession>A0A1B2DG32</accession>
<evidence type="ECO:0000256" key="2">
    <source>
        <dbReference type="ARBA" id="ARBA00022723"/>
    </source>
</evidence>
<dbReference type="PANTHER" id="PTHR21266:SF59">
    <property type="entry name" value="BLR4922 PROTEIN"/>
    <property type="match status" value="1"/>
</dbReference>
<keyword evidence="3" id="KW-0560">Oxidoreductase</keyword>
<keyword evidence="4" id="KW-0408">Iron</keyword>
<dbReference type="PROSITE" id="PS00570">
    <property type="entry name" value="RING_HYDROXYL_ALPHA"/>
    <property type="match status" value="1"/>
</dbReference>
<evidence type="ECO:0000259" key="6">
    <source>
        <dbReference type="PROSITE" id="PS51296"/>
    </source>
</evidence>
<evidence type="ECO:0000313" key="7">
    <source>
        <dbReference type="EMBL" id="ANY66670.1"/>
    </source>
</evidence>
<evidence type="ECO:0000256" key="5">
    <source>
        <dbReference type="ARBA" id="ARBA00023014"/>
    </source>
</evidence>
<organism evidence="7">
    <name type="scientific">Paenibacillus sp. BIHB 4019</name>
    <dbReference type="NCBI Taxonomy" id="1870819"/>
    <lineage>
        <taxon>Bacteria</taxon>
        <taxon>Bacillati</taxon>
        <taxon>Bacillota</taxon>
        <taxon>Bacilli</taxon>
        <taxon>Bacillales</taxon>
        <taxon>Paenibacillaceae</taxon>
        <taxon>Paenibacillus</taxon>
    </lineage>
</organism>